<dbReference type="PIRSF" id="PIRSF017082">
    <property type="entry name" value="YflP"/>
    <property type="match status" value="1"/>
</dbReference>
<organism evidence="3 4">
    <name type="scientific">Brevibacillus fulvus</name>
    <dbReference type="NCBI Taxonomy" id="1125967"/>
    <lineage>
        <taxon>Bacteria</taxon>
        <taxon>Bacillati</taxon>
        <taxon>Bacillota</taxon>
        <taxon>Bacilli</taxon>
        <taxon>Bacillales</taxon>
        <taxon>Paenibacillaceae</taxon>
        <taxon>Brevibacillus</taxon>
    </lineage>
</organism>
<feature type="signal peptide" evidence="2">
    <location>
        <begin position="1"/>
        <end position="22"/>
    </location>
</feature>
<accession>A0A939BUI2</accession>
<comment type="similarity">
    <text evidence="1">Belongs to the UPF0065 (bug) family.</text>
</comment>
<dbReference type="Gene3D" id="3.40.190.150">
    <property type="entry name" value="Bordetella uptake gene, domain 1"/>
    <property type="match status" value="1"/>
</dbReference>
<dbReference type="InterPro" id="IPR042100">
    <property type="entry name" value="Bug_dom1"/>
</dbReference>
<evidence type="ECO:0000313" key="3">
    <source>
        <dbReference type="EMBL" id="MBM7589591.1"/>
    </source>
</evidence>
<dbReference type="PANTHER" id="PTHR42928">
    <property type="entry name" value="TRICARBOXYLATE-BINDING PROTEIN"/>
    <property type="match status" value="1"/>
</dbReference>
<dbReference type="RefSeq" id="WP_239565246.1">
    <property type="nucleotide sequence ID" value="NZ_BAABIN010000038.1"/>
</dbReference>
<keyword evidence="4" id="KW-1185">Reference proteome</keyword>
<dbReference type="InterPro" id="IPR005064">
    <property type="entry name" value="BUG"/>
</dbReference>
<proteinExistence type="inferred from homology"/>
<dbReference type="SUPFAM" id="SSF53850">
    <property type="entry name" value="Periplasmic binding protein-like II"/>
    <property type="match status" value="1"/>
</dbReference>
<dbReference type="AlphaFoldDB" id="A0A939BUI2"/>
<dbReference type="Pfam" id="PF03401">
    <property type="entry name" value="TctC"/>
    <property type="match status" value="1"/>
</dbReference>
<protein>
    <submittedName>
        <fullName evidence="3">Tricarboxylic transport membrane protein</fullName>
    </submittedName>
</protein>
<evidence type="ECO:0000256" key="2">
    <source>
        <dbReference type="SAM" id="SignalP"/>
    </source>
</evidence>
<gene>
    <name evidence="3" type="ORF">JOD01_001191</name>
</gene>
<evidence type="ECO:0000256" key="1">
    <source>
        <dbReference type="ARBA" id="ARBA00006987"/>
    </source>
</evidence>
<evidence type="ECO:0000313" key="4">
    <source>
        <dbReference type="Proteomes" id="UP000717624"/>
    </source>
</evidence>
<sequence>MLKWRIRWASLALVGAMAVSLAACSSGSNGEQQAGSSATGETYPEKQLTIVAPSGAGGAFDKAARSLAKVLVENQMVDQQILIENQPGGGGSVFLAEYATKETKNDYKLFVSSPALLINNLKKDGNSPFGYKDTTPLAQLYRDYGVIVVPANSKYNDLQTLFADLKADPKSLTLAGGSAPGSVDHLTFMLPAYKYGIDPKTIKYVSYDGKAQSMTALLGGNADILSSVAGEVEQYLKAGKVKVLAIDAPERLGGTFQDVPTIKEAGIDSELVIWRGVFGPKEMSPEAKAFWEDTLKKLSESENWKQELQNNSWQADYKTAEQFTKVLEEQNRSLQELLKTMDMAN</sequence>
<dbReference type="Proteomes" id="UP000717624">
    <property type="component" value="Unassembled WGS sequence"/>
</dbReference>
<dbReference type="PANTHER" id="PTHR42928:SF3">
    <property type="entry name" value="UPF0065 PROTEIN YFLP"/>
    <property type="match status" value="1"/>
</dbReference>
<dbReference type="EMBL" id="JAFBEB010000003">
    <property type="protein sequence ID" value="MBM7589591.1"/>
    <property type="molecule type" value="Genomic_DNA"/>
</dbReference>
<dbReference type="CDD" id="cd07012">
    <property type="entry name" value="PBP2_Bug_TTT"/>
    <property type="match status" value="1"/>
</dbReference>
<dbReference type="Gene3D" id="3.40.190.10">
    <property type="entry name" value="Periplasmic binding protein-like II"/>
    <property type="match status" value="1"/>
</dbReference>
<feature type="chain" id="PRO_5037670438" evidence="2">
    <location>
        <begin position="23"/>
        <end position="345"/>
    </location>
</feature>
<comment type="caution">
    <text evidence="3">The sequence shown here is derived from an EMBL/GenBank/DDBJ whole genome shotgun (WGS) entry which is preliminary data.</text>
</comment>
<name>A0A939BUI2_9BACL</name>
<reference evidence="3" key="1">
    <citation type="submission" date="2021-01" db="EMBL/GenBank/DDBJ databases">
        <title>Genomic Encyclopedia of Type Strains, Phase IV (KMG-IV): sequencing the most valuable type-strain genomes for metagenomic binning, comparative biology and taxonomic classification.</title>
        <authorList>
            <person name="Goeker M."/>
        </authorList>
    </citation>
    <scope>NUCLEOTIDE SEQUENCE</scope>
    <source>
        <strain evidence="3">DSM 25523</strain>
    </source>
</reference>
<dbReference type="PROSITE" id="PS51257">
    <property type="entry name" value="PROKAR_LIPOPROTEIN"/>
    <property type="match status" value="1"/>
</dbReference>
<keyword evidence="2" id="KW-0732">Signal</keyword>